<dbReference type="EMBL" id="MU007011">
    <property type="protein sequence ID" value="KAF2436201.1"/>
    <property type="molecule type" value="Genomic_DNA"/>
</dbReference>
<accession>A0A9P4P2I0</accession>
<sequence>MRKRFALVEDILVVGTFDAVASGLDHLMDMLRLCRGDNMGVRDLVPGLLLRLGRDQECYDFVKWWGTEGQRGDYDWGDTDLPYLDVKDADAFESPSYMCGSYLSLPGTVATTLIKAKLLLDLQDLQKSSLLSNKLPQELVDNTKGFLPRTSIIAGERISWNPDDNTARIEELNSQLDELYKAVKKYNPHFWPALMNPDRHLGGRPQMYSHGTKEEMQLVLGYCVASWKETPGALELIKAKA</sequence>
<dbReference type="AlphaFoldDB" id="A0A9P4P2I0"/>
<name>A0A9P4P2I0_9PEZI</name>
<protein>
    <submittedName>
        <fullName evidence="1">Uncharacterized protein</fullName>
    </submittedName>
</protein>
<comment type="caution">
    <text evidence="1">The sequence shown here is derived from an EMBL/GenBank/DDBJ whole genome shotgun (WGS) entry which is preliminary data.</text>
</comment>
<evidence type="ECO:0000313" key="1">
    <source>
        <dbReference type="EMBL" id="KAF2436201.1"/>
    </source>
</evidence>
<organism evidence="1 2">
    <name type="scientific">Tothia fuscella</name>
    <dbReference type="NCBI Taxonomy" id="1048955"/>
    <lineage>
        <taxon>Eukaryota</taxon>
        <taxon>Fungi</taxon>
        <taxon>Dikarya</taxon>
        <taxon>Ascomycota</taxon>
        <taxon>Pezizomycotina</taxon>
        <taxon>Dothideomycetes</taxon>
        <taxon>Pleosporomycetidae</taxon>
        <taxon>Venturiales</taxon>
        <taxon>Cylindrosympodiaceae</taxon>
        <taxon>Tothia</taxon>
    </lineage>
</organism>
<reference evidence="1" key="1">
    <citation type="journal article" date="2020" name="Stud. Mycol.">
        <title>101 Dothideomycetes genomes: a test case for predicting lifestyles and emergence of pathogens.</title>
        <authorList>
            <person name="Haridas S."/>
            <person name="Albert R."/>
            <person name="Binder M."/>
            <person name="Bloem J."/>
            <person name="Labutti K."/>
            <person name="Salamov A."/>
            <person name="Andreopoulos B."/>
            <person name="Baker S."/>
            <person name="Barry K."/>
            <person name="Bills G."/>
            <person name="Bluhm B."/>
            <person name="Cannon C."/>
            <person name="Castanera R."/>
            <person name="Culley D."/>
            <person name="Daum C."/>
            <person name="Ezra D."/>
            <person name="Gonzalez J."/>
            <person name="Henrissat B."/>
            <person name="Kuo A."/>
            <person name="Liang C."/>
            <person name="Lipzen A."/>
            <person name="Lutzoni F."/>
            <person name="Magnuson J."/>
            <person name="Mondo S."/>
            <person name="Nolan M."/>
            <person name="Ohm R."/>
            <person name="Pangilinan J."/>
            <person name="Park H.-J."/>
            <person name="Ramirez L."/>
            <person name="Alfaro M."/>
            <person name="Sun H."/>
            <person name="Tritt A."/>
            <person name="Yoshinaga Y."/>
            <person name="Zwiers L.-H."/>
            <person name="Turgeon B."/>
            <person name="Goodwin S."/>
            <person name="Spatafora J."/>
            <person name="Crous P."/>
            <person name="Grigoriev I."/>
        </authorList>
    </citation>
    <scope>NUCLEOTIDE SEQUENCE</scope>
    <source>
        <strain evidence="1">CBS 130266</strain>
    </source>
</reference>
<proteinExistence type="predicted"/>
<gene>
    <name evidence="1" type="ORF">EJ08DRAFT_645208</name>
</gene>
<evidence type="ECO:0000313" key="2">
    <source>
        <dbReference type="Proteomes" id="UP000800235"/>
    </source>
</evidence>
<dbReference type="Proteomes" id="UP000800235">
    <property type="component" value="Unassembled WGS sequence"/>
</dbReference>
<dbReference type="OrthoDB" id="5952526at2759"/>
<keyword evidence="2" id="KW-1185">Reference proteome</keyword>